<keyword evidence="3" id="KW-1185">Reference proteome</keyword>
<sequence>MSLRPGQSHKGDAQHTETRTAGEALSGGDAVALDANDELVTADGTDNPVVYGIVGYNQGDGYEAGDDVLVTYSGPVVANVAAGVAGGVELGSSATEGQLAAGTSTKGIMTMYAEGAAPGGIPNVPDGYAHVDV</sequence>
<dbReference type="EMBL" id="JBHTBL010000001">
    <property type="protein sequence ID" value="MFC7323241.1"/>
    <property type="molecule type" value="Genomic_DNA"/>
</dbReference>
<gene>
    <name evidence="2" type="ORF">ACFQMF_01475</name>
</gene>
<evidence type="ECO:0000313" key="3">
    <source>
        <dbReference type="Proteomes" id="UP001596545"/>
    </source>
</evidence>
<evidence type="ECO:0000313" key="2">
    <source>
        <dbReference type="EMBL" id="MFC7323241.1"/>
    </source>
</evidence>
<evidence type="ECO:0000256" key="1">
    <source>
        <dbReference type="SAM" id="MobiDB-lite"/>
    </source>
</evidence>
<accession>A0ABD6AG16</accession>
<feature type="compositionally biased region" description="Basic and acidic residues" evidence="1">
    <location>
        <begin position="9"/>
        <end position="20"/>
    </location>
</feature>
<evidence type="ECO:0008006" key="4">
    <source>
        <dbReference type="Google" id="ProtNLM"/>
    </source>
</evidence>
<dbReference type="RefSeq" id="WP_256407341.1">
    <property type="nucleotide sequence ID" value="NZ_JANHDN010000001.1"/>
</dbReference>
<reference evidence="2 3" key="1">
    <citation type="journal article" date="2019" name="Int. J. Syst. Evol. Microbiol.">
        <title>The Global Catalogue of Microorganisms (GCM) 10K type strain sequencing project: providing services to taxonomists for standard genome sequencing and annotation.</title>
        <authorList>
            <consortium name="The Broad Institute Genomics Platform"/>
            <consortium name="The Broad Institute Genome Sequencing Center for Infectious Disease"/>
            <person name="Wu L."/>
            <person name="Ma J."/>
        </authorList>
    </citation>
    <scope>NUCLEOTIDE SEQUENCE [LARGE SCALE GENOMIC DNA]</scope>
    <source>
        <strain evidence="2 3">CGMCC 1.12554</strain>
    </source>
</reference>
<protein>
    <recommendedName>
        <fullName evidence="4">DUF2190 family protein</fullName>
    </recommendedName>
</protein>
<comment type="caution">
    <text evidence="2">The sequence shown here is derived from an EMBL/GenBank/DDBJ whole genome shotgun (WGS) entry which is preliminary data.</text>
</comment>
<dbReference type="AlphaFoldDB" id="A0ABD6AG16"/>
<organism evidence="2 3">
    <name type="scientific">Halorubrum rutilum</name>
    <dbReference type="NCBI Taxonomy" id="1364933"/>
    <lineage>
        <taxon>Archaea</taxon>
        <taxon>Methanobacteriati</taxon>
        <taxon>Methanobacteriota</taxon>
        <taxon>Stenosarchaea group</taxon>
        <taxon>Halobacteria</taxon>
        <taxon>Halobacteriales</taxon>
        <taxon>Haloferacaceae</taxon>
        <taxon>Halorubrum</taxon>
    </lineage>
</organism>
<dbReference type="Proteomes" id="UP001596545">
    <property type="component" value="Unassembled WGS sequence"/>
</dbReference>
<name>A0ABD6AG16_9EURY</name>
<proteinExistence type="predicted"/>
<feature type="region of interest" description="Disordered" evidence="1">
    <location>
        <begin position="1"/>
        <end position="28"/>
    </location>
</feature>